<proteinExistence type="inferred from homology"/>
<comment type="cofactor">
    <cofactor evidence="1">
        <name>FMN</name>
        <dbReference type="ChEBI" id="CHEBI:58210"/>
    </cofactor>
</comment>
<feature type="domain" description="Nitroreductase" evidence="6">
    <location>
        <begin position="9"/>
        <end position="61"/>
    </location>
</feature>
<evidence type="ECO:0000256" key="1">
    <source>
        <dbReference type="ARBA" id="ARBA00001917"/>
    </source>
</evidence>
<dbReference type="AlphaFoldDB" id="A0A7W8FVF6"/>
<keyword evidence="3" id="KW-0285">Flavoprotein</keyword>
<dbReference type="GO" id="GO:0016491">
    <property type="term" value="F:oxidoreductase activity"/>
    <property type="evidence" value="ECO:0007669"/>
    <property type="project" value="UniProtKB-KW"/>
</dbReference>
<evidence type="ECO:0000256" key="2">
    <source>
        <dbReference type="ARBA" id="ARBA00007118"/>
    </source>
</evidence>
<comment type="caution">
    <text evidence="7">The sequence shown here is derived from an EMBL/GenBank/DDBJ whole genome shotgun (WGS) entry which is preliminary data.</text>
</comment>
<keyword evidence="8" id="KW-1185">Reference proteome</keyword>
<dbReference type="EMBL" id="JACHHK010000001">
    <property type="protein sequence ID" value="MBB5182141.1"/>
    <property type="molecule type" value="Genomic_DNA"/>
</dbReference>
<dbReference type="PANTHER" id="PTHR43673:SF2">
    <property type="entry name" value="NITROREDUCTASE"/>
    <property type="match status" value="1"/>
</dbReference>
<evidence type="ECO:0000313" key="7">
    <source>
        <dbReference type="EMBL" id="MBB5182141.1"/>
    </source>
</evidence>
<evidence type="ECO:0000256" key="4">
    <source>
        <dbReference type="ARBA" id="ARBA00022643"/>
    </source>
</evidence>
<dbReference type="Pfam" id="PF00881">
    <property type="entry name" value="Nitroreductase"/>
    <property type="match status" value="2"/>
</dbReference>
<protein>
    <submittedName>
        <fullName evidence="7">Nitroreductase</fullName>
    </submittedName>
</protein>
<feature type="domain" description="Nitroreductase" evidence="6">
    <location>
        <begin position="67"/>
        <end position="148"/>
    </location>
</feature>
<evidence type="ECO:0000256" key="3">
    <source>
        <dbReference type="ARBA" id="ARBA00022630"/>
    </source>
</evidence>
<sequence length="172" mass="19438">MKSFLSLAEARYSVRKYQNKAIEPEKMEKILQAAKVAPTAANCQPFRIYILKSEEALKTIRRITPCAFNAPVVLLMTYNEDEQWKNRLEPGIASGQEDVSIVAAHMMLEAWDLGIASCWVNAFPNHVAAEAFDIPKNEKVVLLMPMGYADPQAVPTPKHTQYRAMDEVVKER</sequence>
<evidence type="ECO:0000313" key="8">
    <source>
        <dbReference type="Proteomes" id="UP000539953"/>
    </source>
</evidence>
<evidence type="ECO:0000259" key="6">
    <source>
        <dbReference type="Pfam" id="PF00881"/>
    </source>
</evidence>
<keyword evidence="5" id="KW-0560">Oxidoreductase</keyword>
<evidence type="ECO:0000256" key="5">
    <source>
        <dbReference type="ARBA" id="ARBA00023002"/>
    </source>
</evidence>
<dbReference type="Gene3D" id="3.40.109.10">
    <property type="entry name" value="NADH Oxidase"/>
    <property type="match status" value="1"/>
</dbReference>
<dbReference type="SUPFAM" id="SSF55469">
    <property type="entry name" value="FMN-dependent nitroreductase-like"/>
    <property type="match status" value="1"/>
</dbReference>
<comment type="similarity">
    <text evidence="2">Belongs to the nitroreductase family.</text>
</comment>
<dbReference type="RefSeq" id="WP_221247918.1">
    <property type="nucleotide sequence ID" value="NZ_JACHHK010000001.1"/>
</dbReference>
<name>A0A7W8FVF6_9FIRM</name>
<dbReference type="InterPro" id="IPR029479">
    <property type="entry name" value="Nitroreductase"/>
</dbReference>
<dbReference type="PANTHER" id="PTHR43673">
    <property type="entry name" value="NAD(P)H NITROREDUCTASE YDGI-RELATED"/>
    <property type="match status" value="1"/>
</dbReference>
<dbReference type="Proteomes" id="UP000539953">
    <property type="component" value="Unassembled WGS sequence"/>
</dbReference>
<dbReference type="InterPro" id="IPR000415">
    <property type="entry name" value="Nitroreductase-like"/>
</dbReference>
<dbReference type="CDD" id="cd20609">
    <property type="entry name" value="nitroreductase"/>
    <property type="match status" value="1"/>
</dbReference>
<accession>A0A7W8FVF6</accession>
<reference evidence="7 8" key="1">
    <citation type="submission" date="2020-08" db="EMBL/GenBank/DDBJ databases">
        <title>Genomic Encyclopedia of Type Strains, Phase IV (KMG-IV): sequencing the most valuable type-strain genomes for metagenomic binning, comparative biology and taxonomic classification.</title>
        <authorList>
            <person name="Goeker M."/>
        </authorList>
    </citation>
    <scope>NUCLEOTIDE SEQUENCE [LARGE SCALE GENOMIC DNA]</scope>
    <source>
        <strain evidence="7 8">DSM 25799</strain>
    </source>
</reference>
<organism evidence="7 8">
    <name type="scientific">Catenisphaera adipataccumulans</name>
    <dbReference type="NCBI Taxonomy" id="700500"/>
    <lineage>
        <taxon>Bacteria</taxon>
        <taxon>Bacillati</taxon>
        <taxon>Bacillota</taxon>
        <taxon>Erysipelotrichia</taxon>
        <taxon>Erysipelotrichales</taxon>
        <taxon>Erysipelotrichaceae</taxon>
        <taxon>Catenisphaera</taxon>
    </lineage>
</organism>
<gene>
    <name evidence="7" type="ORF">HNQ47_000144</name>
</gene>
<keyword evidence="4" id="KW-0288">FMN</keyword>